<name>A0ABU0QEV5_9ACTN</name>
<dbReference type="Proteomes" id="UP001232755">
    <property type="component" value="Unassembled WGS sequence"/>
</dbReference>
<feature type="domain" description="Transposase IS701-like DDE" evidence="1">
    <location>
        <begin position="18"/>
        <end position="89"/>
    </location>
</feature>
<dbReference type="Pfam" id="PF13546">
    <property type="entry name" value="DDE_5"/>
    <property type="match status" value="1"/>
</dbReference>
<evidence type="ECO:0000313" key="2">
    <source>
        <dbReference type="EMBL" id="MDQ0745907.1"/>
    </source>
</evidence>
<protein>
    <recommendedName>
        <fullName evidence="1">Transposase IS701-like DDE domain-containing protein</fullName>
    </recommendedName>
</protein>
<dbReference type="EMBL" id="JAUSYP010000001">
    <property type="protein sequence ID" value="MDQ0745907.1"/>
    <property type="molecule type" value="Genomic_DNA"/>
</dbReference>
<keyword evidence="3" id="KW-1185">Reference proteome</keyword>
<evidence type="ECO:0000259" key="1">
    <source>
        <dbReference type="Pfam" id="PF13546"/>
    </source>
</evidence>
<gene>
    <name evidence="2" type="ORF">QF034_000138</name>
</gene>
<dbReference type="InterPro" id="IPR038721">
    <property type="entry name" value="IS701-like_DDE_dom"/>
</dbReference>
<evidence type="ECO:0000313" key="3">
    <source>
        <dbReference type="Proteomes" id="UP001232755"/>
    </source>
</evidence>
<sequence>MHQDVLRDAFAEVSHFRSELYACLTARGDAVRTLVDLALAPEHRRGHGALYGGLNQGRIDVARLRRALVKLPLPGAADGRLVLAVDVSP</sequence>
<comment type="caution">
    <text evidence="2">The sequence shown here is derived from an EMBL/GenBank/DDBJ whole genome shotgun (WGS) entry which is preliminary data.</text>
</comment>
<accession>A0ABU0QEV5</accession>
<reference evidence="2 3" key="1">
    <citation type="submission" date="2023-07" db="EMBL/GenBank/DDBJ databases">
        <title>Comparative genomics of wheat-associated soil bacteria to identify genetic determinants of phenazine resistance.</title>
        <authorList>
            <person name="Mouncey N."/>
        </authorList>
    </citation>
    <scope>NUCLEOTIDE SEQUENCE [LARGE SCALE GENOMIC DNA]</scope>
    <source>
        <strain evidence="2 3">B3I12</strain>
    </source>
</reference>
<proteinExistence type="predicted"/>
<organism evidence="2 3">
    <name type="scientific">Streptomyces africanus</name>
    <dbReference type="NCBI Taxonomy" id="231024"/>
    <lineage>
        <taxon>Bacteria</taxon>
        <taxon>Bacillati</taxon>
        <taxon>Actinomycetota</taxon>
        <taxon>Actinomycetes</taxon>
        <taxon>Kitasatosporales</taxon>
        <taxon>Streptomycetaceae</taxon>
        <taxon>Streptomyces</taxon>
    </lineage>
</organism>